<protein>
    <recommendedName>
        <fullName evidence="8">F5/8 type C domain-containing protein</fullName>
    </recommendedName>
</protein>
<gene>
    <name evidence="6" type="ORF">BLS_008965</name>
</gene>
<dbReference type="Gene3D" id="2.115.10.20">
    <property type="entry name" value="Glycosyl hydrolase domain, family 43"/>
    <property type="match status" value="1"/>
</dbReference>
<keyword evidence="3 4" id="KW-0326">Glycosidase</keyword>
<reference evidence="6 7" key="1">
    <citation type="submission" date="2019-11" db="EMBL/GenBank/DDBJ databases">
        <title>Venturia inaequalis Genome Resource.</title>
        <authorList>
            <person name="Lichtner F.J."/>
        </authorList>
    </citation>
    <scope>NUCLEOTIDE SEQUENCE [LARGE SCALE GENOMIC DNA]</scope>
    <source>
        <strain evidence="6">Bline_iso_100314</strain>
    </source>
</reference>
<evidence type="ECO:0000256" key="1">
    <source>
        <dbReference type="ARBA" id="ARBA00009865"/>
    </source>
</evidence>
<proteinExistence type="inferred from homology"/>
<dbReference type="Proteomes" id="UP000433883">
    <property type="component" value="Unassembled WGS sequence"/>
</dbReference>
<evidence type="ECO:0008006" key="8">
    <source>
        <dbReference type="Google" id="ProtNLM"/>
    </source>
</evidence>
<name>A0A8H3U5W4_VENIN</name>
<dbReference type="AlphaFoldDB" id="A0A8H3U5W4"/>
<comment type="caution">
    <text evidence="6">The sequence shown here is derived from an EMBL/GenBank/DDBJ whole genome shotgun (WGS) entry which is preliminary data.</text>
</comment>
<evidence type="ECO:0000256" key="5">
    <source>
        <dbReference type="SAM" id="SignalP"/>
    </source>
</evidence>
<evidence type="ECO:0000313" key="6">
    <source>
        <dbReference type="EMBL" id="KAE9963742.1"/>
    </source>
</evidence>
<dbReference type="EMBL" id="WNWQ01000791">
    <property type="protein sequence ID" value="KAE9963742.1"/>
    <property type="molecule type" value="Genomic_DNA"/>
</dbReference>
<accession>A0A8H3U5W4</accession>
<dbReference type="PANTHER" id="PTHR22925:SF3">
    <property type="entry name" value="GLYCOSYL HYDROLASE FAMILY PROTEIN 43"/>
    <property type="match status" value="1"/>
</dbReference>
<keyword evidence="2 4" id="KW-0378">Hydrolase</keyword>
<dbReference type="PANTHER" id="PTHR22925">
    <property type="entry name" value="GLYCOSYL HYDROLASE 43 FAMILY MEMBER"/>
    <property type="match status" value="1"/>
</dbReference>
<dbReference type="Gene3D" id="2.60.120.260">
    <property type="entry name" value="Galactose-binding domain-like"/>
    <property type="match status" value="1"/>
</dbReference>
<keyword evidence="5" id="KW-0732">Signal</keyword>
<sequence>MMDLLNILVITSLLSSVTVAQLGLTAQTFAIAGKPGLNNVKLAWNFGENGYSIERKSANEDYTKIATVPGNQYEDYNVPDGPVSYKVTGKSGTSDQFQLSVSAIPSGYVKYDNTAPSTLKLASQIKVGSTYYAYQYRTDRNAFLEIVEQTSSDGLSFTGNKVVLTRAQACKGSPNGFCKFEATTFVQQPKSKEVIMWTHWENAGDYKEARVAVAWGKPGQPWTFGGSFRPTGKDSRDLSFFNDNGKGYLLSATDTNTNLNIYALTSDWHGVDKLVITVLKGERREAPSMIFENGFYYLFTSTAAGWFPSTGQYISAPSVTGPWTKSRNIGNTATYGAQSGPVEKIGKTYVMRANRWAAQWKYKEPSNRQIIMPISLQNGAANYHYYEEIMYKDGEGVYGVQPGRIVSREKPTRSNGAAAGSAEKIANNGVETDANSMFVPAKVPFYWDVELDSPKKITRVHLLTKLTGGSETAYKFNVLGSADGKSWEKLADQSKNTVVGFVDSEIQSGKSWKWVRVDVLGIMNVNNGNEANWAKGVLEVTVFATST</sequence>
<dbReference type="SUPFAM" id="SSF49785">
    <property type="entry name" value="Galactose-binding domain-like"/>
    <property type="match status" value="1"/>
</dbReference>
<dbReference type="InterPro" id="IPR008979">
    <property type="entry name" value="Galactose-bd-like_sf"/>
</dbReference>
<dbReference type="CDD" id="cd18822">
    <property type="entry name" value="GH43_CtGH43-like"/>
    <property type="match status" value="1"/>
</dbReference>
<dbReference type="GO" id="GO:0005975">
    <property type="term" value="P:carbohydrate metabolic process"/>
    <property type="evidence" value="ECO:0007669"/>
    <property type="project" value="InterPro"/>
</dbReference>
<dbReference type="SUPFAM" id="SSF75005">
    <property type="entry name" value="Arabinanase/levansucrase/invertase"/>
    <property type="match status" value="1"/>
</dbReference>
<dbReference type="InterPro" id="IPR006710">
    <property type="entry name" value="Glyco_hydro_43"/>
</dbReference>
<dbReference type="InterPro" id="IPR023296">
    <property type="entry name" value="Glyco_hydro_beta-prop_sf"/>
</dbReference>
<evidence type="ECO:0000256" key="2">
    <source>
        <dbReference type="ARBA" id="ARBA00022801"/>
    </source>
</evidence>
<comment type="similarity">
    <text evidence="1 4">Belongs to the glycosyl hydrolase 43 family.</text>
</comment>
<feature type="signal peptide" evidence="5">
    <location>
        <begin position="1"/>
        <end position="20"/>
    </location>
</feature>
<organism evidence="6 7">
    <name type="scientific">Venturia inaequalis</name>
    <name type="common">Apple scab fungus</name>
    <dbReference type="NCBI Taxonomy" id="5025"/>
    <lineage>
        <taxon>Eukaryota</taxon>
        <taxon>Fungi</taxon>
        <taxon>Dikarya</taxon>
        <taxon>Ascomycota</taxon>
        <taxon>Pezizomycotina</taxon>
        <taxon>Dothideomycetes</taxon>
        <taxon>Pleosporomycetidae</taxon>
        <taxon>Venturiales</taxon>
        <taxon>Venturiaceae</taxon>
        <taxon>Venturia</taxon>
    </lineage>
</organism>
<evidence type="ECO:0000256" key="4">
    <source>
        <dbReference type="RuleBase" id="RU361187"/>
    </source>
</evidence>
<feature type="chain" id="PRO_5034818402" description="F5/8 type C domain-containing protein" evidence="5">
    <location>
        <begin position="21"/>
        <end position="547"/>
    </location>
</feature>
<evidence type="ECO:0000313" key="7">
    <source>
        <dbReference type="Proteomes" id="UP000433883"/>
    </source>
</evidence>
<dbReference type="GO" id="GO:0004553">
    <property type="term" value="F:hydrolase activity, hydrolyzing O-glycosyl compounds"/>
    <property type="evidence" value="ECO:0007669"/>
    <property type="project" value="InterPro"/>
</dbReference>
<dbReference type="Pfam" id="PF04616">
    <property type="entry name" value="Glyco_hydro_43"/>
    <property type="match status" value="1"/>
</dbReference>
<evidence type="ECO:0000256" key="3">
    <source>
        <dbReference type="ARBA" id="ARBA00023295"/>
    </source>
</evidence>